<evidence type="ECO:0000313" key="13">
    <source>
        <dbReference type="RefSeq" id="XP_016981646.1"/>
    </source>
</evidence>
<keyword evidence="4" id="KW-0547">Nucleotide-binding</keyword>
<dbReference type="GO" id="GO:0005524">
    <property type="term" value="F:ATP binding"/>
    <property type="evidence" value="ECO:0007669"/>
    <property type="project" value="UniProtKB-KW"/>
</dbReference>
<comment type="catalytic activity">
    <reaction evidence="9">
        <text>S-hydroxy-S-oxy-L-cysteinyl-[peroxiredoxin] + [protein]-dithiol + ATP = S-hydroxy-L-cysteinyl-[peroxiredoxin] + [protein]-disulfide + ADP + phosphate</text>
        <dbReference type="Rhea" id="RHEA:17545"/>
        <dbReference type="Rhea" id="RHEA-COMP:10593"/>
        <dbReference type="Rhea" id="RHEA-COMP:10594"/>
        <dbReference type="Rhea" id="RHEA-COMP:13681"/>
        <dbReference type="Rhea" id="RHEA-COMP:17976"/>
        <dbReference type="ChEBI" id="CHEBI:29950"/>
        <dbReference type="ChEBI" id="CHEBI:30616"/>
        <dbReference type="ChEBI" id="CHEBI:43474"/>
        <dbReference type="ChEBI" id="CHEBI:50058"/>
        <dbReference type="ChEBI" id="CHEBI:61973"/>
        <dbReference type="ChEBI" id="CHEBI:61974"/>
        <dbReference type="ChEBI" id="CHEBI:456216"/>
        <dbReference type="EC" id="1.8.98.2"/>
    </reaction>
</comment>
<dbReference type="EC" id="1.8.98.2" evidence="2"/>
<evidence type="ECO:0000313" key="11">
    <source>
        <dbReference type="EnsemblMetazoa" id="XP_016981646.1"/>
    </source>
</evidence>
<dbReference type="SUPFAM" id="SSF110849">
    <property type="entry name" value="ParB/Sulfiredoxin"/>
    <property type="match status" value="1"/>
</dbReference>
<comment type="similarity">
    <text evidence="1">Belongs to the sulfiredoxin family.</text>
</comment>
<accession>A0A6P4F8C7</accession>
<dbReference type="EnsemblMetazoa" id="XM_017126157.2">
    <property type="protein sequence ID" value="XP_016981646.1"/>
    <property type="gene ID" value="LOC108046464"/>
</dbReference>
<reference evidence="12" key="1">
    <citation type="journal article" date="2021" name="Elife">
        <title>Highly contiguous assemblies of 101 drosophilid genomes.</title>
        <authorList>
            <person name="Kim B.Y."/>
            <person name="Wang J.R."/>
            <person name="Miller D.E."/>
            <person name="Barmina O."/>
            <person name="Delaney E."/>
            <person name="Thompson A."/>
            <person name="Comeault A.A."/>
            <person name="Peede D."/>
            <person name="D'Agostino E.R."/>
            <person name="Pelaez J."/>
            <person name="Aguilar J.M."/>
            <person name="Haji D."/>
            <person name="Matsunaga T."/>
            <person name="Armstrong E.E."/>
            <person name="Zych M."/>
            <person name="Ogawa Y."/>
            <person name="Stamenkovic-Radak M."/>
            <person name="Jelic M."/>
            <person name="Veselinovic M.S."/>
            <person name="Tanaskovic M."/>
            <person name="Eric P."/>
            <person name="Gao J.J."/>
            <person name="Katoh T.K."/>
            <person name="Toda M.J."/>
            <person name="Watabe H."/>
            <person name="Watada M."/>
            <person name="Davis J.S."/>
            <person name="Moyle L.C."/>
            <person name="Manoli G."/>
            <person name="Bertolini E."/>
            <person name="Kostal V."/>
            <person name="Hawley R.S."/>
            <person name="Takahashi A."/>
            <person name="Jones C.D."/>
            <person name="Price D.K."/>
            <person name="Whiteman N."/>
            <person name="Kopp A."/>
            <person name="Matute D.R."/>
            <person name="Petrov D.A."/>
        </authorList>
    </citation>
    <scope>NUCLEOTIDE SEQUENCE [LARGE SCALE GENOMIC DNA]</scope>
</reference>
<dbReference type="CDD" id="cd16395">
    <property type="entry name" value="Srx"/>
    <property type="match status" value="1"/>
</dbReference>
<dbReference type="GO" id="GO:0005737">
    <property type="term" value="C:cytoplasm"/>
    <property type="evidence" value="ECO:0007669"/>
    <property type="project" value="TreeGrafter"/>
</dbReference>
<gene>
    <name evidence="13" type="primary">LOC108046464</name>
    <name evidence="11" type="synonym">108046464</name>
</gene>
<dbReference type="InterPro" id="IPR003115">
    <property type="entry name" value="ParB_N"/>
</dbReference>
<dbReference type="SMART" id="SM00470">
    <property type="entry name" value="ParB"/>
    <property type="match status" value="1"/>
</dbReference>
<proteinExistence type="inferred from homology"/>
<dbReference type="InterPro" id="IPR036086">
    <property type="entry name" value="ParB/Sulfiredoxin_sf"/>
</dbReference>
<evidence type="ECO:0000256" key="3">
    <source>
        <dbReference type="ARBA" id="ARBA00022481"/>
    </source>
</evidence>
<evidence type="ECO:0000256" key="1">
    <source>
        <dbReference type="ARBA" id="ARBA00009609"/>
    </source>
</evidence>
<keyword evidence="12" id="KW-1185">Reference proteome</keyword>
<evidence type="ECO:0000256" key="8">
    <source>
        <dbReference type="ARBA" id="ARBA00023157"/>
    </source>
</evidence>
<dbReference type="Gene3D" id="3.90.1530.10">
    <property type="entry name" value="Conserved hypothetical protein from pyrococcus furiosus pfu- 392566-001, ParB domain"/>
    <property type="match status" value="1"/>
</dbReference>
<dbReference type="PANTHER" id="PTHR21348">
    <property type="match status" value="1"/>
</dbReference>
<dbReference type="AlphaFoldDB" id="A0A6P4F8C7"/>
<dbReference type="GO" id="GO:0034599">
    <property type="term" value="P:cellular response to oxidative stress"/>
    <property type="evidence" value="ECO:0007669"/>
    <property type="project" value="TreeGrafter"/>
</dbReference>
<keyword evidence="7" id="KW-0560">Oxidoreductase</keyword>
<evidence type="ECO:0000256" key="9">
    <source>
        <dbReference type="ARBA" id="ARBA00047514"/>
    </source>
</evidence>
<dbReference type="CTD" id="32768"/>
<dbReference type="RefSeq" id="XP_016981646.1">
    <property type="nucleotide sequence ID" value="XM_017126157.1"/>
</dbReference>
<sequence>MEFISQFVRLASRRATAISPILQRNRSRIIRKQFLTDRQAYSTMDTTIHSAGIAEIHQVPMSVIQRPIPSVLDEKKVESLMETIKGETSEDEVPPIDLLWISGSEGGDYYFSFGGCHRFEAYKRLQRESIKAKLVRSTLGDLYHYMGSSAPKYLA</sequence>
<organism evidence="13">
    <name type="scientific">Drosophila rhopaloa</name>
    <name type="common">Fruit fly</name>
    <dbReference type="NCBI Taxonomy" id="1041015"/>
    <lineage>
        <taxon>Eukaryota</taxon>
        <taxon>Metazoa</taxon>
        <taxon>Ecdysozoa</taxon>
        <taxon>Arthropoda</taxon>
        <taxon>Hexapoda</taxon>
        <taxon>Insecta</taxon>
        <taxon>Pterygota</taxon>
        <taxon>Neoptera</taxon>
        <taxon>Endopterygota</taxon>
        <taxon>Diptera</taxon>
        <taxon>Brachycera</taxon>
        <taxon>Muscomorpha</taxon>
        <taxon>Ephydroidea</taxon>
        <taxon>Drosophilidae</taxon>
        <taxon>Drosophila</taxon>
        <taxon>Sophophora</taxon>
    </lineage>
</organism>
<dbReference type="Pfam" id="PF02195">
    <property type="entry name" value="ParB_N"/>
    <property type="match status" value="1"/>
</dbReference>
<evidence type="ECO:0000256" key="2">
    <source>
        <dbReference type="ARBA" id="ARBA00013055"/>
    </source>
</evidence>
<dbReference type="InterPro" id="IPR016692">
    <property type="entry name" value="Sulfiredoxin"/>
</dbReference>
<keyword evidence="8" id="KW-1015">Disulfide bond</keyword>
<evidence type="ECO:0000256" key="7">
    <source>
        <dbReference type="ARBA" id="ARBA00023002"/>
    </source>
</evidence>
<evidence type="ECO:0000313" key="12">
    <source>
        <dbReference type="Proteomes" id="UP001652680"/>
    </source>
</evidence>
<evidence type="ECO:0000259" key="10">
    <source>
        <dbReference type="SMART" id="SM00470"/>
    </source>
</evidence>
<evidence type="ECO:0000256" key="5">
    <source>
        <dbReference type="ARBA" id="ARBA00022840"/>
    </source>
</evidence>
<keyword evidence="6" id="KW-0049">Antioxidant</keyword>
<dbReference type="Proteomes" id="UP001652680">
    <property type="component" value="Unassembled WGS sequence"/>
</dbReference>
<keyword evidence="5" id="KW-0067">ATP-binding</keyword>
<dbReference type="GeneID" id="108046464"/>
<reference evidence="13" key="2">
    <citation type="submission" date="2025-04" db="UniProtKB">
        <authorList>
            <consortium name="RefSeq"/>
        </authorList>
    </citation>
    <scope>IDENTIFICATION</scope>
</reference>
<name>A0A6P4F8C7_DRORH</name>
<reference evidence="11" key="3">
    <citation type="submission" date="2025-05" db="UniProtKB">
        <authorList>
            <consortium name="EnsemblMetazoa"/>
        </authorList>
    </citation>
    <scope>IDENTIFICATION</scope>
</reference>
<dbReference type="OrthoDB" id="10023328at2759"/>
<evidence type="ECO:0000256" key="4">
    <source>
        <dbReference type="ARBA" id="ARBA00022741"/>
    </source>
</evidence>
<protein>
    <recommendedName>
        <fullName evidence="2">sulfiredoxin</fullName>
        <ecNumber evidence="2">1.8.98.2</ecNumber>
    </recommendedName>
</protein>
<dbReference type="GO" id="GO:0032542">
    <property type="term" value="F:sulfiredoxin activity"/>
    <property type="evidence" value="ECO:0007669"/>
    <property type="project" value="UniProtKB-EC"/>
</dbReference>
<evidence type="ECO:0000256" key="6">
    <source>
        <dbReference type="ARBA" id="ARBA00022862"/>
    </source>
</evidence>
<dbReference type="PANTHER" id="PTHR21348:SF2">
    <property type="entry name" value="SULFIREDOXIN-1"/>
    <property type="match status" value="1"/>
</dbReference>
<keyword evidence="3" id="KW-0488">Methylation</keyword>
<dbReference type="FunFam" id="3.90.1530.10:FF:000001">
    <property type="entry name" value="Sulfiredoxin"/>
    <property type="match status" value="1"/>
</dbReference>
<feature type="domain" description="ParB-like N-terminal" evidence="10">
    <location>
        <begin position="57"/>
        <end position="152"/>
    </location>
</feature>